<dbReference type="GO" id="GO:0009228">
    <property type="term" value="P:thiamine biosynthetic process"/>
    <property type="evidence" value="ECO:0007669"/>
    <property type="project" value="InterPro"/>
</dbReference>
<dbReference type="EMBL" id="CAFBMO010000006">
    <property type="protein sequence ID" value="CAB4897111.1"/>
    <property type="molecule type" value="Genomic_DNA"/>
</dbReference>
<dbReference type="Gene3D" id="3.30.1330.10">
    <property type="entry name" value="PurM-like, N-terminal domain"/>
    <property type="match status" value="1"/>
</dbReference>
<protein>
    <submittedName>
        <fullName evidence="2">Unannotated protein</fullName>
    </submittedName>
</protein>
<reference evidence="2" key="1">
    <citation type="submission" date="2020-05" db="EMBL/GenBank/DDBJ databases">
        <authorList>
            <person name="Chiriac C."/>
            <person name="Salcher M."/>
            <person name="Ghai R."/>
            <person name="Kavagutti S V."/>
        </authorList>
    </citation>
    <scope>NUCLEOTIDE SEQUENCE</scope>
</reference>
<name>A0A6J6HCS3_9ZZZZ</name>
<dbReference type="Gene3D" id="3.90.650.10">
    <property type="entry name" value="PurM-like C-terminal domain"/>
    <property type="match status" value="1"/>
</dbReference>
<dbReference type="SUPFAM" id="SSF55326">
    <property type="entry name" value="PurM N-terminal domain-like"/>
    <property type="match status" value="1"/>
</dbReference>
<dbReference type="SUPFAM" id="SSF56042">
    <property type="entry name" value="PurM C-terminal domain-like"/>
    <property type="match status" value="1"/>
</dbReference>
<accession>A0A6J6HCS3</accession>
<dbReference type="GO" id="GO:0009030">
    <property type="term" value="F:thiamine-phosphate kinase activity"/>
    <property type="evidence" value="ECO:0007669"/>
    <property type="project" value="InterPro"/>
</dbReference>
<evidence type="ECO:0000313" key="3">
    <source>
        <dbReference type="EMBL" id="CAB4897111.1"/>
    </source>
</evidence>
<dbReference type="NCBIfam" id="NF004351">
    <property type="entry name" value="PRK05731.1-4"/>
    <property type="match status" value="1"/>
</dbReference>
<evidence type="ECO:0000259" key="1">
    <source>
        <dbReference type="Pfam" id="PF00586"/>
    </source>
</evidence>
<dbReference type="PIRSF" id="PIRSF005303">
    <property type="entry name" value="Thiam_monoph_kin"/>
    <property type="match status" value="1"/>
</dbReference>
<dbReference type="PANTHER" id="PTHR30270:SF0">
    <property type="entry name" value="THIAMINE-MONOPHOSPHATE KINASE"/>
    <property type="match status" value="1"/>
</dbReference>
<dbReference type="EMBL" id="CAEZVB010000001">
    <property type="protein sequence ID" value="CAB4611237.1"/>
    <property type="molecule type" value="Genomic_DNA"/>
</dbReference>
<gene>
    <name evidence="2" type="ORF">UFOPK1908_00049</name>
    <name evidence="3" type="ORF">UFOPK3576_00253</name>
</gene>
<dbReference type="InterPro" id="IPR016188">
    <property type="entry name" value="PurM-like_N"/>
</dbReference>
<dbReference type="Pfam" id="PF00586">
    <property type="entry name" value="AIRS"/>
    <property type="match status" value="1"/>
</dbReference>
<dbReference type="InterPro" id="IPR036921">
    <property type="entry name" value="PurM-like_N_sf"/>
</dbReference>
<dbReference type="InterPro" id="IPR036676">
    <property type="entry name" value="PurM-like_C_sf"/>
</dbReference>
<dbReference type="AlphaFoldDB" id="A0A6J6HCS3"/>
<sequence>MSNDASLSDVGEFGLIDRITQDLPDNPVVLLGPGDDAAVVLATSGNVVISTDVMVEGRHFRKDWSTPVDIGRKAAAASLADIAAMGAVPTGVVVAFAAPSDLPAAWAVSCTAGLRTEIEGAGAALVGGDVTSADAIMITVTAMGDLEGRAPIVRSGAKAGDTIAIAGRIGWAAAGLAVLSRGFRSPKKLVDAHRFPTPPYEAGPLAAKSGATAMVDVSDGLIADARHIATASNVVLAIDSSLIDVPEEIAAAASAYNMDPREWLLTGGDDHALLATIKKGRKVPAGFRAIGVVEPAGDHGAGVTVDGHFVTTAGGHQHFTS</sequence>
<feature type="domain" description="PurM-like N-terminal" evidence="1">
    <location>
        <begin position="34"/>
        <end position="144"/>
    </location>
</feature>
<dbReference type="PANTHER" id="PTHR30270">
    <property type="entry name" value="THIAMINE-MONOPHOSPHATE KINASE"/>
    <property type="match status" value="1"/>
</dbReference>
<dbReference type="HAMAP" id="MF_02128">
    <property type="entry name" value="TMP_kinase"/>
    <property type="match status" value="1"/>
</dbReference>
<dbReference type="InterPro" id="IPR006283">
    <property type="entry name" value="ThiL-like"/>
</dbReference>
<dbReference type="NCBIfam" id="TIGR01379">
    <property type="entry name" value="thiL"/>
    <property type="match status" value="1"/>
</dbReference>
<dbReference type="CDD" id="cd02194">
    <property type="entry name" value="ThiL"/>
    <property type="match status" value="1"/>
</dbReference>
<evidence type="ECO:0000313" key="2">
    <source>
        <dbReference type="EMBL" id="CAB4611237.1"/>
    </source>
</evidence>
<organism evidence="2">
    <name type="scientific">freshwater metagenome</name>
    <dbReference type="NCBI Taxonomy" id="449393"/>
    <lineage>
        <taxon>unclassified sequences</taxon>
        <taxon>metagenomes</taxon>
        <taxon>ecological metagenomes</taxon>
    </lineage>
</organism>
<proteinExistence type="inferred from homology"/>